<evidence type="ECO:0000313" key="2">
    <source>
        <dbReference type="Proteomes" id="UP000298663"/>
    </source>
</evidence>
<keyword evidence="2" id="KW-1185">Reference proteome</keyword>
<protein>
    <submittedName>
        <fullName evidence="1">Uncharacterized protein</fullName>
    </submittedName>
</protein>
<evidence type="ECO:0000313" key="1">
    <source>
        <dbReference type="EMBL" id="TKR65485.1"/>
    </source>
</evidence>
<dbReference type="Proteomes" id="UP000298663">
    <property type="component" value="Unassembled WGS sequence"/>
</dbReference>
<reference evidence="1 2" key="1">
    <citation type="journal article" date="2015" name="Genome Biol.">
        <title>Comparative genomics of Steinernema reveals deeply conserved gene regulatory networks.</title>
        <authorList>
            <person name="Dillman A.R."/>
            <person name="Macchietto M."/>
            <person name="Porter C.F."/>
            <person name="Rogers A."/>
            <person name="Williams B."/>
            <person name="Antoshechkin I."/>
            <person name="Lee M.M."/>
            <person name="Goodwin Z."/>
            <person name="Lu X."/>
            <person name="Lewis E.E."/>
            <person name="Goodrich-Blair H."/>
            <person name="Stock S.P."/>
            <person name="Adams B.J."/>
            <person name="Sternberg P.W."/>
            <person name="Mortazavi A."/>
        </authorList>
    </citation>
    <scope>NUCLEOTIDE SEQUENCE [LARGE SCALE GENOMIC DNA]</scope>
    <source>
        <strain evidence="1 2">ALL</strain>
    </source>
</reference>
<comment type="caution">
    <text evidence="1">The sequence shown here is derived from an EMBL/GenBank/DDBJ whole genome shotgun (WGS) entry which is preliminary data.</text>
</comment>
<gene>
    <name evidence="1" type="ORF">L596_025881</name>
</gene>
<dbReference type="EMBL" id="AZBU02000009">
    <property type="protein sequence ID" value="TKR65485.1"/>
    <property type="molecule type" value="Genomic_DNA"/>
</dbReference>
<organism evidence="1 2">
    <name type="scientific">Steinernema carpocapsae</name>
    <name type="common">Entomopathogenic nematode</name>
    <dbReference type="NCBI Taxonomy" id="34508"/>
    <lineage>
        <taxon>Eukaryota</taxon>
        <taxon>Metazoa</taxon>
        <taxon>Ecdysozoa</taxon>
        <taxon>Nematoda</taxon>
        <taxon>Chromadorea</taxon>
        <taxon>Rhabditida</taxon>
        <taxon>Tylenchina</taxon>
        <taxon>Panagrolaimomorpha</taxon>
        <taxon>Strongyloidoidea</taxon>
        <taxon>Steinernematidae</taxon>
        <taxon>Steinernema</taxon>
    </lineage>
</organism>
<accession>A0A4V5ZYY7</accession>
<reference evidence="1 2" key="2">
    <citation type="journal article" date="2019" name="G3 (Bethesda)">
        <title>Hybrid Assembly of the Genome of the Entomopathogenic Nematode Steinernema carpocapsae Identifies the X-Chromosome.</title>
        <authorList>
            <person name="Serra L."/>
            <person name="Macchietto M."/>
            <person name="Macias-Munoz A."/>
            <person name="McGill C.J."/>
            <person name="Rodriguez I.M."/>
            <person name="Rodriguez B."/>
            <person name="Murad R."/>
            <person name="Mortazavi A."/>
        </authorList>
    </citation>
    <scope>NUCLEOTIDE SEQUENCE [LARGE SCALE GENOMIC DNA]</scope>
    <source>
        <strain evidence="1 2">ALL</strain>
    </source>
</reference>
<dbReference type="AlphaFoldDB" id="A0A4V5ZYY7"/>
<proteinExistence type="predicted"/>
<name>A0A4V5ZYY7_STECR</name>
<sequence>MYGLKINAQIKSEHGKYISQSRFRRSLQKCKSTLQMPSFLSNALMVKYWHFLMNSLIRATGWLRQQNRCESTLLCVEQGINICGKMR</sequence>